<comment type="caution">
    <text evidence="1">The sequence shown here is derived from an EMBL/GenBank/DDBJ whole genome shotgun (WGS) entry which is preliminary data.</text>
</comment>
<evidence type="ECO:0000313" key="1">
    <source>
        <dbReference type="EMBL" id="ROH82889.1"/>
    </source>
</evidence>
<organism evidence="1 2">
    <name type="scientific">Lonsdalea populi</name>
    <dbReference type="NCBI Taxonomy" id="1172565"/>
    <lineage>
        <taxon>Bacteria</taxon>
        <taxon>Pseudomonadati</taxon>
        <taxon>Pseudomonadota</taxon>
        <taxon>Gammaproteobacteria</taxon>
        <taxon>Enterobacterales</taxon>
        <taxon>Pectobacteriaceae</taxon>
        <taxon>Lonsdalea</taxon>
    </lineage>
</organism>
<dbReference type="AlphaFoldDB" id="A0A3N0UK50"/>
<gene>
    <name evidence="1" type="ORF">EC392_05520</name>
</gene>
<proteinExistence type="predicted"/>
<evidence type="ECO:0000313" key="2">
    <source>
        <dbReference type="Proteomes" id="UP000274511"/>
    </source>
</evidence>
<name>A0A3N0UK50_9GAMM</name>
<sequence length="27" mass="3053">MFHFAKRLGLLLIASNMRGMPVGEIYS</sequence>
<protein>
    <submittedName>
        <fullName evidence="1">Uncharacterized protein</fullName>
    </submittedName>
</protein>
<accession>A0A3N0UK50</accession>
<reference evidence="1 2" key="1">
    <citation type="submission" date="2018-10" db="EMBL/GenBank/DDBJ databases">
        <title>New species genome.</title>
        <authorList>
            <person name="Li Y."/>
        </authorList>
    </citation>
    <scope>NUCLEOTIDE SEQUENCE [LARGE SCALE GENOMIC DNA]</scope>
    <source>
        <strain evidence="1 2">L6_4B</strain>
    </source>
</reference>
<dbReference type="EMBL" id="RJUJ01000004">
    <property type="protein sequence ID" value="ROH82889.1"/>
    <property type="molecule type" value="Genomic_DNA"/>
</dbReference>
<dbReference type="Proteomes" id="UP000274511">
    <property type="component" value="Unassembled WGS sequence"/>
</dbReference>